<dbReference type="EMBL" id="JAPDOG010000011">
    <property type="protein sequence ID" value="MCW3782479.1"/>
    <property type="molecule type" value="Genomic_DNA"/>
</dbReference>
<name>A0ABT3J463_9RHOB</name>
<sequence length="221" mass="24447">MLVRTIAKKPMHVYTSLAPSGEASFFDLMHGASADVAVRDFIRSVRDADGMAQVRMAILDDLDVLRDAGMLGEPIAADRDIPYLDAWNAFLDGEADAEARREVTLPVMAVIEAEALRLFTVSKTVRGPIRTHHLEAGLDFETAARRIARIEEGLAGVLTDGSSLDRHDGYRCAHSGSGLLRVRLREFRPVIEHAIARKNAASWHPLPVIEGRFESDYHFAM</sequence>
<proteinExistence type="predicted"/>
<comment type="caution">
    <text evidence="1">The sequence shown here is derived from an EMBL/GenBank/DDBJ whole genome shotgun (WGS) entry which is preliminary data.</text>
</comment>
<protein>
    <submittedName>
        <fullName evidence="1">Uncharacterized protein</fullName>
    </submittedName>
</protein>
<gene>
    <name evidence="1" type="ORF">OM960_12880</name>
</gene>
<organism evidence="1 2">
    <name type="scientific">Defluviimonas salinarum</name>
    <dbReference type="NCBI Taxonomy" id="2992147"/>
    <lineage>
        <taxon>Bacteria</taxon>
        <taxon>Pseudomonadati</taxon>
        <taxon>Pseudomonadota</taxon>
        <taxon>Alphaproteobacteria</taxon>
        <taxon>Rhodobacterales</taxon>
        <taxon>Paracoccaceae</taxon>
        <taxon>Albidovulum</taxon>
    </lineage>
</organism>
<reference evidence="1 2" key="1">
    <citation type="submission" date="2022-10" db="EMBL/GenBank/DDBJ databases">
        <title>Defluviimonas sp. CAU 1641 isolated from mud.</title>
        <authorList>
            <person name="Kim W."/>
        </authorList>
    </citation>
    <scope>NUCLEOTIDE SEQUENCE [LARGE SCALE GENOMIC DNA]</scope>
    <source>
        <strain evidence="1 2">CAU 1641</strain>
    </source>
</reference>
<keyword evidence="2" id="KW-1185">Reference proteome</keyword>
<evidence type="ECO:0000313" key="1">
    <source>
        <dbReference type="EMBL" id="MCW3782479.1"/>
    </source>
</evidence>
<dbReference type="RefSeq" id="WP_264772212.1">
    <property type="nucleotide sequence ID" value="NZ_JAPDOG010000011.1"/>
</dbReference>
<evidence type="ECO:0000313" key="2">
    <source>
        <dbReference type="Proteomes" id="UP001207582"/>
    </source>
</evidence>
<dbReference type="Proteomes" id="UP001207582">
    <property type="component" value="Unassembled WGS sequence"/>
</dbReference>
<accession>A0ABT3J463</accession>